<protein>
    <recommendedName>
        <fullName evidence="3">Protein BatD</fullName>
    </recommendedName>
</protein>
<dbReference type="Pfam" id="PF13584">
    <property type="entry name" value="BatD"/>
    <property type="match status" value="2"/>
</dbReference>
<keyword evidence="1" id="KW-0472">Membrane</keyword>
<reference evidence="2" key="1">
    <citation type="submission" date="2018-05" db="EMBL/GenBank/DDBJ databases">
        <authorList>
            <person name="Lanie J.A."/>
            <person name="Ng W.-L."/>
            <person name="Kazmierczak K.M."/>
            <person name="Andrzejewski T.M."/>
            <person name="Davidsen T.M."/>
            <person name="Wayne K.J."/>
            <person name="Tettelin H."/>
            <person name="Glass J.I."/>
            <person name="Rusch D."/>
            <person name="Podicherti R."/>
            <person name="Tsui H.-C.T."/>
            <person name="Winkler M.E."/>
        </authorList>
    </citation>
    <scope>NUCLEOTIDE SEQUENCE</scope>
</reference>
<proteinExistence type="predicted"/>
<accession>A0A381YXF0</accession>
<evidence type="ECO:0000313" key="2">
    <source>
        <dbReference type="EMBL" id="SVA81624.1"/>
    </source>
</evidence>
<keyword evidence="1" id="KW-1133">Transmembrane helix</keyword>
<dbReference type="EMBL" id="UINC01019291">
    <property type="protein sequence ID" value="SVA81624.1"/>
    <property type="molecule type" value="Genomic_DNA"/>
</dbReference>
<sequence>MATLIWADESVNVTVNRRDIIEGESITLTVTTNNVKSDPELRLPEMPDFKVVSGPNQSSSTNVQFINGKMTKNSTITLSWNLIPKRTGQLTIPAMKIQVGKKSYLSTPITISVSKRGSSQAGKVAQFFIEAKVDNNTPYRGEQTTLTYTLYTKVDVTSFDDDVPSFKGFWTEELYAPKNLKLREERKNGVKYYAATIKKIALFPTQSGEIIIEPMSAVIGIREKQQRWNDFSLFGPPSKKYTISTGELSIDVKPLPVRQNGNISAIVGNWNIKSEVSTSKIKQDEAITFKIIINGTGNLQTVDMTEIYFPNELEVFDPEIESKENPLRDKIGGEKKFEWVLIPRFAGDIFIPKIQLNYFDPKQGKWVTKSTSRHKLNVAPNEKALISSIGLSKEEVELMGEDIRFIDESQPKWRNRNRALVTGTALTLLLLSGMVFAFPHAQNITKQRMEKSSGGWQARRALISAFGILDSAPDSPEEIYTHIYRAIISYINQKNGTKKIEYSTEEIIDIIKSHDGAEVYKEFEQILTRGEAVRFAPVSSQDAQNDVQKIKDLLKKVDHVWS</sequence>
<dbReference type="AlphaFoldDB" id="A0A381YXF0"/>
<gene>
    <name evidence="2" type="ORF">METZ01_LOCUS134478</name>
</gene>
<dbReference type="PANTHER" id="PTHR40940:SF2">
    <property type="entry name" value="BATD"/>
    <property type="match status" value="1"/>
</dbReference>
<dbReference type="InterPro" id="IPR025738">
    <property type="entry name" value="BatD"/>
</dbReference>
<evidence type="ECO:0008006" key="3">
    <source>
        <dbReference type="Google" id="ProtNLM"/>
    </source>
</evidence>
<evidence type="ECO:0000256" key="1">
    <source>
        <dbReference type="SAM" id="Phobius"/>
    </source>
</evidence>
<keyword evidence="1" id="KW-0812">Transmembrane</keyword>
<feature type="transmembrane region" description="Helical" evidence="1">
    <location>
        <begin position="419"/>
        <end position="439"/>
    </location>
</feature>
<organism evidence="2">
    <name type="scientific">marine metagenome</name>
    <dbReference type="NCBI Taxonomy" id="408172"/>
    <lineage>
        <taxon>unclassified sequences</taxon>
        <taxon>metagenomes</taxon>
        <taxon>ecological metagenomes</taxon>
    </lineage>
</organism>
<dbReference type="PANTHER" id="PTHR40940">
    <property type="entry name" value="PROTEIN BATD-RELATED"/>
    <property type="match status" value="1"/>
</dbReference>
<name>A0A381YXF0_9ZZZZ</name>